<dbReference type="EMBL" id="CP023737">
    <property type="protein sequence ID" value="ATQ68127.1"/>
    <property type="molecule type" value="Genomic_DNA"/>
</dbReference>
<keyword evidence="2" id="KW-1185">Reference proteome</keyword>
<dbReference type="STRING" id="595536.GCA_000178815_03217"/>
<dbReference type="PANTHER" id="PTHR21485:SF3">
    <property type="entry name" value="N-ACYLNEURAMINATE CYTIDYLYLTRANSFERASE"/>
    <property type="match status" value="1"/>
</dbReference>
<name>A0A2D2CZG5_METT3</name>
<evidence type="ECO:0000313" key="2">
    <source>
        <dbReference type="Proteomes" id="UP000230709"/>
    </source>
</evidence>
<dbReference type="KEGG" id="mtw:CQW49_09705"/>
<dbReference type="Pfam" id="PF02348">
    <property type="entry name" value="CTP_transf_3"/>
    <property type="match status" value="1"/>
</dbReference>
<reference evidence="2" key="1">
    <citation type="submission" date="2017-10" db="EMBL/GenBank/DDBJ databases">
        <title>Completed PacBio SMRT sequence of Methylosinus trichosporium OB3b reveals presence of a third large plasmid.</title>
        <authorList>
            <person name="Charles T.C."/>
            <person name="Lynch M.D.J."/>
            <person name="Heil J.R."/>
            <person name="Cheng J."/>
        </authorList>
    </citation>
    <scope>NUCLEOTIDE SEQUENCE [LARGE SCALE GENOMIC DNA]</scope>
    <source>
        <strain evidence="2">OB3b</strain>
    </source>
</reference>
<dbReference type="InterPro" id="IPR050793">
    <property type="entry name" value="CMP-NeuNAc_synthase"/>
</dbReference>
<dbReference type="Gene3D" id="3.90.550.10">
    <property type="entry name" value="Spore Coat Polysaccharide Biosynthesis Protein SpsA, Chain A"/>
    <property type="match status" value="1"/>
</dbReference>
<dbReference type="PANTHER" id="PTHR21485">
    <property type="entry name" value="HAD SUPERFAMILY MEMBERS CMAS AND KDSC"/>
    <property type="match status" value="1"/>
</dbReference>
<dbReference type="InterPro" id="IPR029044">
    <property type="entry name" value="Nucleotide-diphossugar_trans"/>
</dbReference>
<protein>
    <submittedName>
        <fullName evidence="1">Acylneuraminate cytidylyltransferase</fullName>
    </submittedName>
</protein>
<dbReference type="SUPFAM" id="SSF53448">
    <property type="entry name" value="Nucleotide-diphospho-sugar transferases"/>
    <property type="match status" value="1"/>
</dbReference>
<evidence type="ECO:0000313" key="1">
    <source>
        <dbReference type="EMBL" id="ATQ68127.1"/>
    </source>
</evidence>
<accession>A0A2D2CZG5</accession>
<keyword evidence="1" id="KW-0808">Transferase</keyword>
<dbReference type="AlphaFoldDB" id="A0A2D2CZG5"/>
<dbReference type="RefSeq" id="WP_003610555.1">
    <property type="nucleotide sequence ID" value="NZ_ADVE02000001.1"/>
</dbReference>
<organism evidence="1 2">
    <name type="scientific">Methylosinus trichosporium (strain ATCC 35070 / NCIMB 11131 / UNIQEM 75 / OB3b)</name>
    <dbReference type="NCBI Taxonomy" id="595536"/>
    <lineage>
        <taxon>Bacteria</taxon>
        <taxon>Pseudomonadati</taxon>
        <taxon>Pseudomonadota</taxon>
        <taxon>Alphaproteobacteria</taxon>
        <taxon>Hyphomicrobiales</taxon>
        <taxon>Methylocystaceae</taxon>
        <taxon>Methylosinus</taxon>
    </lineage>
</organism>
<proteinExistence type="predicted"/>
<dbReference type="GO" id="GO:0008781">
    <property type="term" value="F:N-acylneuraminate cytidylyltransferase activity"/>
    <property type="evidence" value="ECO:0007669"/>
    <property type="project" value="TreeGrafter"/>
</dbReference>
<dbReference type="InterPro" id="IPR003329">
    <property type="entry name" value="Cytidylyl_trans"/>
</dbReference>
<sequence length="232" mass="26098">MTRPSYAFIPCRAGSQRVPHKNTRPLAGFPGGLLERKLRQISKSELLAGVVLSTDDPVCMSIARDLAPSLAKPIEILDRPRELAIADTLDAFVAYVPTIMPEGDVVWMHVTSPFFGFEQMDLAVAAYRAAAEKGEASLMGVTRVQSFLWDEQGCVSHDRSIDKWPQTQDLRCFYEVNSSIFIIDRDVMRRERDRITNDPILHIVDRHCAFDVDWPDDFAFVERVLTLEGGGT</sequence>
<dbReference type="Proteomes" id="UP000230709">
    <property type="component" value="Chromosome"/>
</dbReference>
<keyword evidence="1" id="KW-0548">Nucleotidyltransferase</keyword>
<gene>
    <name evidence="1" type="ORF">CQW49_09705</name>
</gene>